<comment type="caution">
    <text evidence="2">The sequence shown here is derived from an EMBL/GenBank/DDBJ whole genome shotgun (WGS) entry which is preliminary data.</text>
</comment>
<proteinExistence type="predicted"/>
<feature type="compositionally biased region" description="Basic and acidic residues" evidence="1">
    <location>
        <begin position="88"/>
        <end position="102"/>
    </location>
</feature>
<dbReference type="AlphaFoldDB" id="A0A645DBC1"/>
<organism evidence="2">
    <name type="scientific">bioreactor metagenome</name>
    <dbReference type="NCBI Taxonomy" id="1076179"/>
    <lineage>
        <taxon>unclassified sequences</taxon>
        <taxon>metagenomes</taxon>
        <taxon>ecological metagenomes</taxon>
    </lineage>
</organism>
<evidence type="ECO:0000313" key="2">
    <source>
        <dbReference type="EMBL" id="MPM86499.1"/>
    </source>
</evidence>
<accession>A0A645DBC1</accession>
<dbReference type="EMBL" id="VSSQ01034523">
    <property type="protein sequence ID" value="MPM86499.1"/>
    <property type="molecule type" value="Genomic_DNA"/>
</dbReference>
<evidence type="ECO:0000256" key="1">
    <source>
        <dbReference type="SAM" id="MobiDB-lite"/>
    </source>
</evidence>
<name>A0A645DBC1_9ZZZZ</name>
<protein>
    <submittedName>
        <fullName evidence="2">Uncharacterized protein</fullName>
    </submittedName>
</protein>
<reference evidence="2" key="1">
    <citation type="submission" date="2019-08" db="EMBL/GenBank/DDBJ databases">
        <authorList>
            <person name="Kucharzyk K."/>
            <person name="Murdoch R.W."/>
            <person name="Higgins S."/>
            <person name="Loffler F."/>
        </authorList>
    </citation>
    <scope>NUCLEOTIDE SEQUENCE</scope>
</reference>
<sequence length="256" mass="28023">MQQFEVERRGIAFAQSEAGGLDQEIGVAEPAFQCGAVIGPGGFHGQFRIRGAEFSGQLLGFFQRPVGEKEAADAAFGEMKTRRMRRPAAADETGRASGERPPETFAEGGFEAVSVGAGSGEAAVFADRHGVDARRGQRFRIDFVKVGNDRRLVRHRAVESSQLPPRPFHKCSQLFRADGDLEVWRTEMMVFKRGVLHSGRAAVPDGVTDDCVVSHGKFTVPDWIFVHCGVNIHDIGAYGNRKDGKISYITNSEENE</sequence>
<feature type="region of interest" description="Disordered" evidence="1">
    <location>
        <begin position="80"/>
        <end position="103"/>
    </location>
</feature>
<gene>
    <name evidence="2" type="ORF">SDC9_133588</name>
</gene>